<feature type="transmembrane region" description="Helical" evidence="6">
    <location>
        <begin position="24"/>
        <end position="42"/>
    </location>
</feature>
<dbReference type="InterPro" id="IPR004752">
    <property type="entry name" value="AmpG_permease/AT-1"/>
</dbReference>
<comment type="subcellular location">
    <subcellularLocation>
        <location evidence="1">Membrane</location>
        <topology evidence="1">Multi-pass membrane protein</topology>
    </subcellularLocation>
</comment>
<feature type="transmembrane region" description="Helical" evidence="6">
    <location>
        <begin position="209"/>
        <end position="229"/>
    </location>
</feature>
<dbReference type="Gene3D" id="1.20.1250.20">
    <property type="entry name" value="MFS general substrate transporter like domains"/>
    <property type="match status" value="1"/>
</dbReference>
<dbReference type="InterPro" id="IPR011701">
    <property type="entry name" value="MFS"/>
</dbReference>
<accession>A0A564Z0E1</accession>
<dbReference type="EMBL" id="CABIJS010000521">
    <property type="protein sequence ID" value="VUZ52759.1"/>
    <property type="molecule type" value="Genomic_DNA"/>
</dbReference>
<dbReference type="InterPro" id="IPR036259">
    <property type="entry name" value="MFS_trans_sf"/>
</dbReference>
<protein>
    <recommendedName>
        <fullName evidence="9">MFS domain-containing protein</fullName>
    </recommendedName>
</protein>
<keyword evidence="3 6" id="KW-0812">Transmembrane</keyword>
<feature type="transmembrane region" description="Helical" evidence="6">
    <location>
        <begin position="274"/>
        <end position="295"/>
    </location>
</feature>
<feature type="non-terminal residue" evidence="7">
    <location>
        <position position="1"/>
    </location>
</feature>
<dbReference type="Proteomes" id="UP000321570">
    <property type="component" value="Unassembled WGS sequence"/>
</dbReference>
<name>A0A564Z0E1_HYMDI</name>
<evidence type="ECO:0000256" key="4">
    <source>
        <dbReference type="ARBA" id="ARBA00022989"/>
    </source>
</evidence>
<evidence type="ECO:0000313" key="7">
    <source>
        <dbReference type="EMBL" id="VUZ52759.1"/>
    </source>
</evidence>
<dbReference type="PANTHER" id="PTHR12778">
    <property type="entry name" value="SOLUTE CARRIER FAMILY 33 ACETYL-COA TRANSPORTER -RELATED"/>
    <property type="match status" value="1"/>
</dbReference>
<dbReference type="AlphaFoldDB" id="A0A564Z0E1"/>
<evidence type="ECO:0008006" key="9">
    <source>
        <dbReference type="Google" id="ProtNLM"/>
    </source>
</evidence>
<organism evidence="7 8">
    <name type="scientific">Hymenolepis diminuta</name>
    <name type="common">Rat tapeworm</name>
    <dbReference type="NCBI Taxonomy" id="6216"/>
    <lineage>
        <taxon>Eukaryota</taxon>
        <taxon>Metazoa</taxon>
        <taxon>Spiralia</taxon>
        <taxon>Lophotrochozoa</taxon>
        <taxon>Platyhelminthes</taxon>
        <taxon>Cestoda</taxon>
        <taxon>Eucestoda</taxon>
        <taxon>Cyclophyllidea</taxon>
        <taxon>Hymenolepididae</taxon>
        <taxon>Hymenolepis</taxon>
    </lineage>
</organism>
<dbReference type="SUPFAM" id="SSF103473">
    <property type="entry name" value="MFS general substrate transporter"/>
    <property type="match status" value="1"/>
</dbReference>
<evidence type="ECO:0000256" key="2">
    <source>
        <dbReference type="ARBA" id="ARBA00022448"/>
    </source>
</evidence>
<feature type="transmembrane region" description="Helical" evidence="6">
    <location>
        <begin position="168"/>
        <end position="189"/>
    </location>
</feature>
<evidence type="ECO:0000256" key="1">
    <source>
        <dbReference type="ARBA" id="ARBA00004141"/>
    </source>
</evidence>
<keyword evidence="5 6" id="KW-0472">Membrane</keyword>
<keyword evidence="4 6" id="KW-1133">Transmembrane helix</keyword>
<feature type="transmembrane region" description="Helical" evidence="6">
    <location>
        <begin position="315"/>
        <end position="335"/>
    </location>
</feature>
<feature type="transmembrane region" description="Helical" evidence="6">
    <location>
        <begin position="250"/>
        <end position="268"/>
    </location>
</feature>
<evidence type="ECO:0000313" key="8">
    <source>
        <dbReference type="Proteomes" id="UP000321570"/>
    </source>
</evidence>
<feature type="transmembrane region" description="Helical" evidence="6">
    <location>
        <begin position="93"/>
        <end position="114"/>
    </location>
</feature>
<feature type="transmembrane region" description="Helical" evidence="6">
    <location>
        <begin position="341"/>
        <end position="363"/>
    </location>
</feature>
<keyword evidence="8" id="KW-1185">Reference proteome</keyword>
<evidence type="ECO:0000256" key="5">
    <source>
        <dbReference type="ARBA" id="ARBA00023136"/>
    </source>
</evidence>
<dbReference type="GO" id="GO:0016020">
    <property type="term" value="C:membrane"/>
    <property type="evidence" value="ECO:0007669"/>
    <property type="project" value="UniProtKB-SubCell"/>
</dbReference>
<feature type="transmembrane region" description="Helical" evidence="6">
    <location>
        <begin position="120"/>
        <end position="140"/>
    </location>
</feature>
<sequence length="375" mass="41018">LYIPWVLKSAYAPFVDSHFTKRRWLQCSIIGLFLCSAFLSSFPEIQLVNSTRLLPATLLIFNFCAATLDIAVDSLAIEILSHSELSQGNTAQVVGYKFGAVVGGGLLSCLSSFFSLSVLFASLCVFYLTGLWVATTYKGFFEKGPVKKQKLDANVEHRKEDKHDYVNVLRTAIFDSPSTPALVLLLLVYKLGEMGAMNMLPLMLLDHGMPMAAVGFWTGVVGQIFSIIGSSSAATAVNFFGGTANCLQALFLYRIVIIGMGTVFAFTIDFVSHWIGVFLMNATLIVSGSITTTIFTLMMECTRCEVVEDARATHYTILSTAEVLGKLAFAAFGAASLTDTLGYPFAYLFFLALNLVPPVLLAFGRKRWTFLHPQS</sequence>
<dbReference type="GO" id="GO:0022857">
    <property type="term" value="F:transmembrane transporter activity"/>
    <property type="evidence" value="ECO:0007669"/>
    <property type="project" value="InterPro"/>
</dbReference>
<evidence type="ECO:0000256" key="3">
    <source>
        <dbReference type="ARBA" id="ARBA00022692"/>
    </source>
</evidence>
<keyword evidence="2" id="KW-0813">Transport</keyword>
<dbReference type="PANTHER" id="PTHR12778:SF10">
    <property type="entry name" value="MAJOR FACILITATOR SUPERFAMILY DOMAIN-CONTAINING PROTEIN 3"/>
    <property type="match status" value="1"/>
</dbReference>
<proteinExistence type="predicted"/>
<reference evidence="7 8" key="1">
    <citation type="submission" date="2019-07" db="EMBL/GenBank/DDBJ databases">
        <authorList>
            <person name="Jastrzebski P J."/>
            <person name="Paukszto L."/>
            <person name="Jastrzebski P J."/>
        </authorList>
    </citation>
    <scope>NUCLEOTIDE SEQUENCE [LARGE SCALE GENOMIC DNA]</scope>
    <source>
        <strain evidence="7 8">WMS-il1</strain>
    </source>
</reference>
<dbReference type="Pfam" id="PF07690">
    <property type="entry name" value="MFS_1"/>
    <property type="match status" value="1"/>
</dbReference>
<feature type="transmembrane region" description="Helical" evidence="6">
    <location>
        <begin position="54"/>
        <end position="72"/>
    </location>
</feature>
<gene>
    <name evidence="7" type="ORF">WMSIL1_LOCUS11222</name>
</gene>
<evidence type="ECO:0000256" key="6">
    <source>
        <dbReference type="SAM" id="Phobius"/>
    </source>
</evidence>